<dbReference type="GO" id="GO:0000287">
    <property type="term" value="F:magnesium ion binding"/>
    <property type="evidence" value="ECO:0007669"/>
    <property type="project" value="UniProtKB-UniRule"/>
</dbReference>
<evidence type="ECO:0000313" key="18">
    <source>
        <dbReference type="EMBL" id="EFI84496.1"/>
    </source>
</evidence>
<evidence type="ECO:0000256" key="13">
    <source>
        <dbReference type="ARBA" id="ARBA00048670"/>
    </source>
</evidence>
<dbReference type="InterPro" id="IPR000399">
    <property type="entry name" value="TPP-bd_CS"/>
</dbReference>
<dbReference type="Gene3D" id="3.40.50.970">
    <property type="match status" value="2"/>
</dbReference>
<dbReference type="Proteomes" id="UP000010119">
    <property type="component" value="Unassembled WGS sequence"/>
</dbReference>
<dbReference type="InterPro" id="IPR012846">
    <property type="entry name" value="Acetolactate_synth_lsu"/>
</dbReference>
<dbReference type="InterPro" id="IPR011766">
    <property type="entry name" value="TPP_enzyme_TPP-bd"/>
</dbReference>
<dbReference type="GO" id="GO:0005948">
    <property type="term" value="C:acetolactate synthase complex"/>
    <property type="evidence" value="ECO:0007669"/>
    <property type="project" value="TreeGrafter"/>
</dbReference>
<dbReference type="InterPro" id="IPR045229">
    <property type="entry name" value="TPP_enz"/>
</dbReference>
<dbReference type="PROSITE" id="PS00187">
    <property type="entry name" value="TPP_ENZYMES"/>
    <property type="match status" value="1"/>
</dbReference>
<protein>
    <recommendedName>
        <fullName evidence="4 14">Acetolactate synthase</fullName>
        <ecNumber evidence="4 14">2.2.1.6</ecNumber>
    </recommendedName>
</protein>
<organism evidence="18 19">
    <name type="scientific">Listeria grayi DSM 20601</name>
    <dbReference type="NCBI Taxonomy" id="525367"/>
    <lineage>
        <taxon>Bacteria</taxon>
        <taxon>Bacillati</taxon>
        <taxon>Bacillota</taxon>
        <taxon>Bacilli</taxon>
        <taxon>Bacillales</taxon>
        <taxon>Listeriaceae</taxon>
        <taxon>Listeria</taxon>
    </lineage>
</organism>
<evidence type="ECO:0000256" key="10">
    <source>
        <dbReference type="ARBA" id="ARBA00022842"/>
    </source>
</evidence>
<dbReference type="InterPro" id="IPR012001">
    <property type="entry name" value="Thiamin_PyroP_enz_TPP-bd_dom"/>
</dbReference>
<dbReference type="FunFam" id="3.40.50.970:FF:000007">
    <property type="entry name" value="Acetolactate synthase"/>
    <property type="match status" value="1"/>
</dbReference>
<dbReference type="GO" id="GO:0030976">
    <property type="term" value="F:thiamine pyrophosphate binding"/>
    <property type="evidence" value="ECO:0007669"/>
    <property type="project" value="UniProtKB-UniRule"/>
</dbReference>
<dbReference type="GO" id="GO:0003984">
    <property type="term" value="F:acetolactate synthase activity"/>
    <property type="evidence" value="ECO:0007669"/>
    <property type="project" value="UniProtKB-EC"/>
</dbReference>
<keyword evidence="7 14" id="KW-0808">Transferase</keyword>
<dbReference type="CDD" id="cd07035">
    <property type="entry name" value="TPP_PYR_POX_like"/>
    <property type="match status" value="1"/>
</dbReference>
<feature type="domain" description="Thiamine pyrophosphate enzyme N-terminal TPP-binding" evidence="17">
    <location>
        <begin position="26"/>
        <end position="137"/>
    </location>
</feature>
<evidence type="ECO:0000259" key="16">
    <source>
        <dbReference type="Pfam" id="PF02775"/>
    </source>
</evidence>
<evidence type="ECO:0000256" key="14">
    <source>
        <dbReference type="RuleBase" id="RU003591"/>
    </source>
</evidence>
<dbReference type="Gene3D" id="3.40.50.1220">
    <property type="entry name" value="TPP-binding domain"/>
    <property type="match status" value="1"/>
</dbReference>
<evidence type="ECO:0000256" key="5">
    <source>
        <dbReference type="ARBA" id="ARBA00022605"/>
    </source>
</evidence>
<dbReference type="Pfam" id="PF02775">
    <property type="entry name" value="TPP_enzyme_C"/>
    <property type="match status" value="1"/>
</dbReference>
<comment type="catalytic activity">
    <reaction evidence="13 14">
        <text>2 pyruvate + H(+) = (2S)-2-acetolactate + CO2</text>
        <dbReference type="Rhea" id="RHEA:25249"/>
        <dbReference type="ChEBI" id="CHEBI:15361"/>
        <dbReference type="ChEBI" id="CHEBI:15378"/>
        <dbReference type="ChEBI" id="CHEBI:16526"/>
        <dbReference type="ChEBI" id="CHEBI:58476"/>
        <dbReference type="EC" id="2.2.1.6"/>
    </reaction>
</comment>
<dbReference type="NCBIfam" id="TIGR00118">
    <property type="entry name" value="acolac_lg"/>
    <property type="match status" value="1"/>
</dbReference>
<comment type="pathway">
    <text evidence="1 14">Amino-acid biosynthesis; L-isoleucine biosynthesis; L-isoleucine from 2-oxobutanoate: step 1/4.</text>
</comment>
<proteinExistence type="inferred from homology"/>
<dbReference type="AlphaFoldDB" id="D7UXT8"/>
<keyword evidence="5 14" id="KW-0028">Amino-acid biosynthesis</keyword>
<dbReference type="eggNOG" id="COG0028">
    <property type="taxonomic scope" value="Bacteria"/>
</dbReference>
<dbReference type="Pfam" id="PF02776">
    <property type="entry name" value="TPP_enzyme_N"/>
    <property type="match status" value="1"/>
</dbReference>
<evidence type="ECO:0000256" key="1">
    <source>
        <dbReference type="ARBA" id="ARBA00004974"/>
    </source>
</evidence>
<dbReference type="FunFam" id="3.40.50.1220:FF:000008">
    <property type="entry name" value="Acetolactate synthase"/>
    <property type="match status" value="1"/>
</dbReference>
<dbReference type="EC" id="2.2.1.6" evidence="4 14"/>
<feature type="domain" description="Thiamine pyrophosphate enzyme TPP-binding" evidence="16">
    <location>
        <begin position="408"/>
        <end position="556"/>
    </location>
</feature>
<keyword evidence="12 14" id="KW-0100">Branched-chain amino acid biosynthesis</keyword>
<evidence type="ECO:0000256" key="3">
    <source>
        <dbReference type="ARBA" id="ARBA00007812"/>
    </source>
</evidence>
<evidence type="ECO:0000256" key="9">
    <source>
        <dbReference type="ARBA" id="ARBA00022827"/>
    </source>
</evidence>
<dbReference type="PANTHER" id="PTHR18968:SF13">
    <property type="entry name" value="ACETOLACTATE SYNTHASE CATALYTIC SUBUNIT, MITOCHONDRIAL"/>
    <property type="match status" value="1"/>
</dbReference>
<comment type="pathway">
    <text evidence="2 14">Amino-acid biosynthesis; L-valine biosynthesis; L-valine from pyruvate: step 1/4.</text>
</comment>
<dbReference type="UniPathway" id="UPA00049">
    <property type="reaction ID" value="UER00059"/>
</dbReference>
<name>D7UXT8_LISGR</name>
<dbReference type="SUPFAM" id="SSF52467">
    <property type="entry name" value="DHS-like NAD/FAD-binding domain"/>
    <property type="match status" value="1"/>
</dbReference>
<evidence type="ECO:0000256" key="12">
    <source>
        <dbReference type="ARBA" id="ARBA00023304"/>
    </source>
</evidence>
<comment type="similarity">
    <text evidence="3 14">Belongs to the TPP enzyme family.</text>
</comment>
<keyword evidence="19" id="KW-1185">Reference proteome</keyword>
<evidence type="ECO:0000256" key="2">
    <source>
        <dbReference type="ARBA" id="ARBA00005025"/>
    </source>
</evidence>
<dbReference type="GO" id="GO:0009097">
    <property type="term" value="P:isoleucine biosynthetic process"/>
    <property type="evidence" value="ECO:0007669"/>
    <property type="project" value="UniProtKB-UniPathway"/>
</dbReference>
<dbReference type="STRING" id="525367.HMPREF0556_11049"/>
<keyword evidence="8 14" id="KW-0479">Metal-binding</keyword>
<keyword evidence="11 14" id="KW-0786">Thiamine pyrophosphate</keyword>
<keyword evidence="9" id="KW-0274">FAD</keyword>
<evidence type="ECO:0000256" key="6">
    <source>
        <dbReference type="ARBA" id="ARBA00022630"/>
    </source>
</evidence>
<evidence type="ECO:0000256" key="4">
    <source>
        <dbReference type="ARBA" id="ARBA00013145"/>
    </source>
</evidence>
<feature type="domain" description="Thiamine pyrophosphate enzyme central" evidence="15">
    <location>
        <begin position="214"/>
        <end position="349"/>
    </location>
</feature>
<dbReference type="SUPFAM" id="SSF52518">
    <property type="entry name" value="Thiamin diphosphate-binding fold (THDP-binding)"/>
    <property type="match status" value="2"/>
</dbReference>
<reference evidence="18" key="1">
    <citation type="submission" date="2010-06" db="EMBL/GenBank/DDBJ databases">
        <authorList>
            <person name="Muzny D."/>
            <person name="Qin X."/>
            <person name="Buhay C."/>
            <person name="Dugan-Rocha S."/>
            <person name="Ding Y."/>
            <person name="Chen G."/>
            <person name="Hawes A."/>
            <person name="Holder M."/>
            <person name="Jhangiani S."/>
            <person name="Johnson A."/>
            <person name="Khan Z."/>
            <person name="Li Z."/>
            <person name="Liu W."/>
            <person name="Liu X."/>
            <person name="Perez L."/>
            <person name="Shen H."/>
            <person name="Wang Q."/>
            <person name="Watt J."/>
            <person name="Xi L."/>
            <person name="Xin Y."/>
            <person name="Zhou J."/>
            <person name="Deng J."/>
            <person name="Jiang H."/>
            <person name="Liu Y."/>
            <person name="Qu J."/>
            <person name="Song X.-Z."/>
            <person name="Zhang L."/>
            <person name="Villasana D."/>
            <person name="Johnson A."/>
            <person name="Liu J."/>
            <person name="Liyanage D."/>
            <person name="Lorensuhewa L."/>
            <person name="Robinson T."/>
            <person name="Song A."/>
            <person name="Song B.-B."/>
            <person name="Dinh H."/>
            <person name="Thornton R."/>
            <person name="Coyle M."/>
            <person name="Francisco L."/>
            <person name="Jackson L."/>
            <person name="Javaid M."/>
            <person name="Korchina V."/>
            <person name="Kovar C."/>
            <person name="Mata R."/>
            <person name="Mathew T."/>
            <person name="Ngo R."/>
            <person name="Nguyen L."/>
            <person name="Nguyen N."/>
            <person name="Okwuonu G."/>
            <person name="Ongeri F."/>
            <person name="Pham C."/>
            <person name="Simmons D."/>
            <person name="Wilczek-Boney K."/>
            <person name="Hale W."/>
            <person name="Jakkamsetti A."/>
            <person name="Pham P."/>
            <person name="Ruth R."/>
            <person name="San Lucas F."/>
            <person name="Warren J."/>
            <person name="Zhang J."/>
            <person name="Zhao Z."/>
            <person name="Zhou C."/>
            <person name="Zhu D."/>
            <person name="Lee S."/>
            <person name="Bess C."/>
            <person name="Blankenburg K."/>
            <person name="Forbes L."/>
            <person name="Fu Q."/>
            <person name="Gubbala S."/>
            <person name="Hirani K."/>
            <person name="Jayaseelan J.C."/>
            <person name="Lara F."/>
            <person name="Munidasa M."/>
            <person name="Palculict T."/>
            <person name="Patil S."/>
            <person name="Pu L.-L."/>
            <person name="Saada N."/>
            <person name="Tang L."/>
            <person name="Weissenberger G."/>
            <person name="Zhu Y."/>
            <person name="Hemphill L."/>
            <person name="Shang Y."/>
            <person name="Youmans B."/>
            <person name="Ayvaz T."/>
            <person name="Ross M."/>
            <person name="Santibanez J."/>
            <person name="Aqrawi P."/>
            <person name="Gross S."/>
            <person name="Joshi V."/>
            <person name="Fowler G."/>
            <person name="Nazareth L."/>
            <person name="Reid J."/>
            <person name="Worley K."/>
            <person name="Petrosino J."/>
            <person name="Highlander S."/>
            <person name="Gibbs R."/>
        </authorList>
    </citation>
    <scope>NUCLEOTIDE SEQUENCE [LARGE SCALE GENOMIC DNA]</scope>
    <source>
        <strain evidence="18">DSM 20601</strain>
    </source>
</reference>
<dbReference type="UniPathway" id="UPA00047">
    <property type="reaction ID" value="UER00055"/>
</dbReference>
<dbReference type="GO" id="GO:0050660">
    <property type="term" value="F:flavin adenine dinucleotide binding"/>
    <property type="evidence" value="ECO:0007669"/>
    <property type="project" value="InterPro"/>
</dbReference>
<evidence type="ECO:0000313" key="19">
    <source>
        <dbReference type="Proteomes" id="UP000010119"/>
    </source>
</evidence>
<dbReference type="GO" id="GO:0009099">
    <property type="term" value="P:L-valine biosynthetic process"/>
    <property type="evidence" value="ECO:0007669"/>
    <property type="project" value="UniProtKB-UniPathway"/>
</dbReference>
<accession>D7UXT8</accession>
<keyword evidence="10 14" id="KW-0460">Magnesium</keyword>
<comment type="cofactor">
    <cofactor evidence="14">
        <name>thiamine diphosphate</name>
        <dbReference type="ChEBI" id="CHEBI:58937"/>
    </cofactor>
    <text evidence="14">Binds 1 thiamine pyrophosphate per subunit.</text>
</comment>
<dbReference type="FunFam" id="3.40.50.970:FF:000016">
    <property type="entry name" value="Acetolactate synthase"/>
    <property type="match status" value="1"/>
</dbReference>
<evidence type="ECO:0000256" key="11">
    <source>
        <dbReference type="ARBA" id="ARBA00023052"/>
    </source>
</evidence>
<comment type="caution">
    <text evidence="18">The sequence shown here is derived from an EMBL/GenBank/DDBJ whole genome shotgun (WGS) entry which is preliminary data.</text>
</comment>
<evidence type="ECO:0000259" key="15">
    <source>
        <dbReference type="Pfam" id="PF00205"/>
    </source>
</evidence>
<dbReference type="InterPro" id="IPR029035">
    <property type="entry name" value="DHS-like_NAD/FAD-binding_dom"/>
</dbReference>
<dbReference type="Pfam" id="PF00205">
    <property type="entry name" value="TPP_enzyme_M"/>
    <property type="match status" value="1"/>
</dbReference>
<evidence type="ECO:0000256" key="7">
    <source>
        <dbReference type="ARBA" id="ARBA00022679"/>
    </source>
</evidence>
<comment type="cofactor">
    <cofactor evidence="14">
        <name>Mg(2+)</name>
        <dbReference type="ChEBI" id="CHEBI:18420"/>
    </cofactor>
    <text evidence="14">Binds 1 Mg(2+) ion per subunit.</text>
</comment>
<sequence length="581" mass="63438">MINNDKEVRKLVTQRAATTQASQTKSGAELFIDALKKQDVEMVFGYPGGAVLPIYDAFYKSNFPHILTRHEQGAVHAAEGYARVTGKPGVVVVTSGPGATNVLTGIADAMSDSIPLVVFTGQVHTPGIGKDAFQEADMIGLTIPITKYNYQVRDIKELPRIVNEAFHIANTGRKGPVVVDIPKDLGIAETDTVHPDTIKLPGYQPTYIPNLLQVEKLAQAILAAKKPLILAGAGVNHSKATAELLEFAERYDIPVVNTLLGLGSFPNHHELFLGMGGMHGSYSANMALTDCDLLINFGSRFDDRLASAPKEFAPNAVIAHVDIDPAEIGKIIETQIPIVADIRATLEALLAIQVTEAFDFSHWHKLNTTRKNRHPFSYDRNTKTQIKPQRVIEIIGEITRGEALVATDVGQHQMWVAQFYPFQFDHQIITSGGLGTMGFGFPAAVGAQLAFPEKTVVAFVGDGGFQMTNQELAILAGYGINVKVVILNNHSLGMVRQWQTKFHGERYSHSIFDSQPDFVKLAEAYGVKGYRFTNPETIENDLKKVFLQTGPAVIDVEIPGDEQVLPMVPSGKPNHQMEGVE</sequence>
<dbReference type="InterPro" id="IPR039368">
    <property type="entry name" value="AHAS_TPP"/>
</dbReference>
<dbReference type="InterPro" id="IPR029061">
    <property type="entry name" value="THDP-binding"/>
</dbReference>
<evidence type="ECO:0000259" key="17">
    <source>
        <dbReference type="Pfam" id="PF02776"/>
    </source>
</evidence>
<keyword evidence="6" id="KW-0285">Flavoprotein</keyword>
<dbReference type="InterPro" id="IPR012000">
    <property type="entry name" value="Thiamin_PyroP_enz_cen_dom"/>
</dbReference>
<evidence type="ECO:0000256" key="8">
    <source>
        <dbReference type="ARBA" id="ARBA00022723"/>
    </source>
</evidence>
<dbReference type="CDD" id="cd02015">
    <property type="entry name" value="TPP_AHAS"/>
    <property type="match status" value="1"/>
</dbReference>
<dbReference type="HOGENOM" id="CLU_013748_1_2_9"/>
<dbReference type="EMBL" id="ACCR02000003">
    <property type="protein sequence ID" value="EFI84496.1"/>
    <property type="molecule type" value="Genomic_DNA"/>
</dbReference>
<dbReference type="PANTHER" id="PTHR18968">
    <property type="entry name" value="THIAMINE PYROPHOSPHATE ENZYMES"/>
    <property type="match status" value="1"/>
</dbReference>
<gene>
    <name evidence="18" type="primary">ilvB</name>
    <name evidence="18" type="ORF">HMPREF0556_11049</name>
</gene>